<dbReference type="OrthoDB" id="9808461at2"/>
<evidence type="ECO:0000259" key="9">
    <source>
        <dbReference type="Pfam" id="PF12704"/>
    </source>
</evidence>
<evidence type="ECO:0000256" key="6">
    <source>
        <dbReference type="ARBA" id="ARBA00022989"/>
    </source>
</evidence>
<dbReference type="NCBIfam" id="TIGR02212">
    <property type="entry name" value="lolCE"/>
    <property type="match status" value="1"/>
</dbReference>
<dbReference type="GO" id="GO:0044874">
    <property type="term" value="P:lipoprotein localization to outer membrane"/>
    <property type="evidence" value="ECO:0007669"/>
    <property type="project" value="TreeGrafter"/>
</dbReference>
<dbReference type="Pfam" id="PF12704">
    <property type="entry name" value="MacB_PCD"/>
    <property type="match status" value="1"/>
</dbReference>
<evidence type="ECO:0000256" key="3">
    <source>
        <dbReference type="ARBA" id="ARBA00022448"/>
    </source>
</evidence>
<evidence type="ECO:0000256" key="2">
    <source>
        <dbReference type="ARBA" id="ARBA00005236"/>
    </source>
</evidence>
<name>U3U874_9GAMM</name>
<dbReference type="InterPro" id="IPR003838">
    <property type="entry name" value="ABC3_permease_C"/>
</dbReference>
<evidence type="ECO:0000256" key="1">
    <source>
        <dbReference type="ARBA" id="ARBA00004651"/>
    </source>
</evidence>
<evidence type="ECO:0000313" key="10">
    <source>
        <dbReference type="EMBL" id="BAO00647.1"/>
    </source>
</evidence>
<organism evidence="10 11">
    <name type="scientific">Candidatus Pantoea carbekii</name>
    <dbReference type="NCBI Taxonomy" id="1235990"/>
    <lineage>
        <taxon>Bacteria</taxon>
        <taxon>Pseudomonadati</taxon>
        <taxon>Pseudomonadota</taxon>
        <taxon>Gammaproteobacteria</taxon>
        <taxon>Enterobacterales</taxon>
        <taxon>Erwiniaceae</taxon>
        <taxon>Pantoea</taxon>
    </lineage>
</organism>
<gene>
    <name evidence="10" type="ORF">HHS_06770</name>
</gene>
<comment type="similarity">
    <text evidence="2">Belongs to the ABC-4 integral membrane protein family. LolC/E subfamily.</text>
</comment>
<sequence length="419" mass="47027">MYLWLPLLFSVRFIYRQQCKYNKNIRSSLISLSSIISTTGIIIGVAALIIGLSAMHGFERELNNRILAVVPHGTIEPVNQPFRNWKKMISKINDIPGIISAMPYITVNGLIENGIKIRMLQLKGIDPNINLFLKSLGSVITNNVWSKFRDNNKQIILGTALAKSLNLKEGSWITIVIPNNNTHHQLKQAQRIRLHVFALLQLNNILDNNLALIPLKDAQTYLKMGTSISGIEIKVTDPFKAELLVNTAAEATHCYVYVHHWMNTYGYMYHDVQIIRSTIYLAMFLVIIVACFNVISTLMMTVKEKSSDIAILRSLGAKNALISAIFICYGLLAGLFGSISGICIGIIVSFKLTSIMHLFEYVIGFHLLNPSIYFIDFLPSEVHWIDICSVFLVVVVLSLVASCYPAWRASRIDPACILK</sequence>
<keyword evidence="6" id="KW-1133">Transmembrane helix</keyword>
<proteinExistence type="inferred from homology"/>
<dbReference type="eggNOG" id="COG4591">
    <property type="taxonomic scope" value="Bacteria"/>
</dbReference>
<dbReference type="PANTHER" id="PTHR30489:SF0">
    <property type="entry name" value="LIPOPROTEIN-RELEASING SYSTEM TRANSMEMBRANE PROTEIN LOLE"/>
    <property type="match status" value="1"/>
</dbReference>
<dbReference type="PANTHER" id="PTHR30489">
    <property type="entry name" value="LIPOPROTEIN-RELEASING SYSTEM TRANSMEMBRANE PROTEIN LOLE"/>
    <property type="match status" value="1"/>
</dbReference>
<evidence type="ECO:0000256" key="4">
    <source>
        <dbReference type="ARBA" id="ARBA00022475"/>
    </source>
</evidence>
<evidence type="ECO:0000256" key="5">
    <source>
        <dbReference type="ARBA" id="ARBA00022692"/>
    </source>
</evidence>
<dbReference type="Pfam" id="PF02687">
    <property type="entry name" value="FtsX"/>
    <property type="match status" value="1"/>
</dbReference>
<keyword evidence="3" id="KW-0813">Transport</keyword>
<protein>
    <submittedName>
        <fullName evidence="10">Uncharacterized protein</fullName>
    </submittedName>
</protein>
<dbReference type="Proteomes" id="UP000016900">
    <property type="component" value="Chromosome"/>
</dbReference>
<evidence type="ECO:0000313" key="11">
    <source>
        <dbReference type="Proteomes" id="UP000016900"/>
    </source>
</evidence>
<dbReference type="PATRIC" id="fig|1235990.3.peg.673"/>
<dbReference type="KEGG" id="pck:BMSBPS_0307"/>
<keyword evidence="11" id="KW-1185">Reference proteome</keyword>
<dbReference type="STRING" id="1235990.BMSBPS_0307"/>
<dbReference type="KEGG" id="hhs:HHS_06770"/>
<comment type="subcellular location">
    <subcellularLocation>
        <location evidence="1">Cell membrane</location>
        <topology evidence="1">Multi-pass membrane protein</topology>
    </subcellularLocation>
</comment>
<dbReference type="EMBL" id="AP012554">
    <property type="protein sequence ID" value="BAO00647.1"/>
    <property type="molecule type" value="Genomic_DNA"/>
</dbReference>
<feature type="domain" description="ABC3 transporter permease C-terminal" evidence="8">
    <location>
        <begin position="281"/>
        <end position="414"/>
    </location>
</feature>
<accession>U3U874</accession>
<dbReference type="InterPro" id="IPR051447">
    <property type="entry name" value="Lipoprotein-release_system"/>
</dbReference>
<dbReference type="GO" id="GO:0042953">
    <property type="term" value="P:lipoprotein transport"/>
    <property type="evidence" value="ECO:0007669"/>
    <property type="project" value="InterPro"/>
</dbReference>
<dbReference type="AlphaFoldDB" id="U3U874"/>
<dbReference type="InterPro" id="IPR025857">
    <property type="entry name" value="MacB_PCD"/>
</dbReference>
<dbReference type="NCBIfam" id="NF008357">
    <property type="entry name" value="PRK11146.1"/>
    <property type="match status" value="1"/>
</dbReference>
<dbReference type="InterPro" id="IPR011925">
    <property type="entry name" value="LolCE_TM"/>
</dbReference>
<keyword evidence="5" id="KW-0812">Transmembrane</keyword>
<reference evidence="10 11" key="1">
    <citation type="submission" date="2012-10" db="EMBL/GenBank/DDBJ databases">
        <title>Genome sequence of the symbiont of the pentatomidae stink bug Halyomorpha halys.</title>
        <authorList>
            <person name="Kobayashi H."/>
            <person name="Fujii-Muramatsu R."/>
            <person name="Takeishi K."/>
            <person name="Noda H."/>
        </authorList>
    </citation>
    <scope>NUCLEOTIDE SEQUENCE [LARGE SCALE GENOMIC DNA]</scope>
</reference>
<evidence type="ECO:0000256" key="7">
    <source>
        <dbReference type="ARBA" id="ARBA00023136"/>
    </source>
</evidence>
<feature type="domain" description="MacB-like periplasmic core" evidence="9">
    <location>
        <begin position="34"/>
        <end position="242"/>
    </location>
</feature>
<keyword evidence="4" id="KW-1003">Cell membrane</keyword>
<keyword evidence="7" id="KW-0472">Membrane</keyword>
<dbReference type="RefSeq" id="WP_022564666.1">
    <property type="nucleotide sequence ID" value="NZ_CP010907.1"/>
</dbReference>
<evidence type="ECO:0000259" key="8">
    <source>
        <dbReference type="Pfam" id="PF02687"/>
    </source>
</evidence>
<dbReference type="GO" id="GO:0098797">
    <property type="term" value="C:plasma membrane protein complex"/>
    <property type="evidence" value="ECO:0007669"/>
    <property type="project" value="TreeGrafter"/>
</dbReference>